<dbReference type="Pfam" id="PF07690">
    <property type="entry name" value="MFS_1"/>
    <property type="match status" value="1"/>
</dbReference>
<dbReference type="Proteomes" id="UP000634229">
    <property type="component" value="Unassembled WGS sequence"/>
</dbReference>
<keyword evidence="3 6" id="KW-0812">Transmembrane</keyword>
<keyword evidence="4 6" id="KW-1133">Transmembrane helix</keyword>
<feature type="transmembrane region" description="Helical" evidence="6">
    <location>
        <begin position="25"/>
        <end position="43"/>
    </location>
</feature>
<feature type="transmembrane region" description="Helical" evidence="6">
    <location>
        <begin position="63"/>
        <end position="85"/>
    </location>
</feature>
<name>A0ABS1NEK5_9ACTN</name>
<dbReference type="InterPro" id="IPR036259">
    <property type="entry name" value="MFS_trans_sf"/>
</dbReference>
<proteinExistence type="predicted"/>
<evidence type="ECO:0000256" key="4">
    <source>
        <dbReference type="ARBA" id="ARBA00022989"/>
    </source>
</evidence>
<accession>A0ABS1NEK5</accession>
<dbReference type="PROSITE" id="PS50850">
    <property type="entry name" value="MFS"/>
    <property type="match status" value="1"/>
</dbReference>
<keyword evidence="9" id="KW-1185">Reference proteome</keyword>
<feature type="transmembrane region" description="Helical" evidence="6">
    <location>
        <begin position="131"/>
        <end position="149"/>
    </location>
</feature>
<feature type="transmembrane region" description="Helical" evidence="6">
    <location>
        <begin position="97"/>
        <end position="119"/>
    </location>
</feature>
<feature type="transmembrane region" description="Helical" evidence="6">
    <location>
        <begin position="241"/>
        <end position="265"/>
    </location>
</feature>
<comment type="subcellular location">
    <subcellularLocation>
        <location evidence="1">Cell membrane</location>
        <topology evidence="1">Multi-pass membrane protein</topology>
    </subcellularLocation>
</comment>
<dbReference type="PANTHER" id="PTHR23505">
    <property type="entry name" value="SPINSTER"/>
    <property type="match status" value="1"/>
</dbReference>
<dbReference type="InterPro" id="IPR020846">
    <property type="entry name" value="MFS_dom"/>
</dbReference>
<dbReference type="InterPro" id="IPR044770">
    <property type="entry name" value="MFS_spinster-like"/>
</dbReference>
<evidence type="ECO:0000256" key="5">
    <source>
        <dbReference type="ARBA" id="ARBA00023136"/>
    </source>
</evidence>
<dbReference type="EMBL" id="JAERRF010000009">
    <property type="protein sequence ID" value="MBL1098473.1"/>
    <property type="molecule type" value="Genomic_DNA"/>
</dbReference>
<evidence type="ECO:0000256" key="1">
    <source>
        <dbReference type="ARBA" id="ARBA00004651"/>
    </source>
</evidence>
<keyword evidence="2" id="KW-0813">Transport</keyword>
<evidence type="ECO:0000256" key="3">
    <source>
        <dbReference type="ARBA" id="ARBA00022692"/>
    </source>
</evidence>
<comment type="caution">
    <text evidence="8">The sequence shown here is derived from an EMBL/GenBank/DDBJ whole genome shotgun (WGS) entry which is preliminary data.</text>
</comment>
<organism evidence="8 9">
    <name type="scientific">Streptomyces coffeae</name>
    <dbReference type="NCBI Taxonomy" id="621382"/>
    <lineage>
        <taxon>Bacteria</taxon>
        <taxon>Bacillati</taxon>
        <taxon>Actinomycetota</taxon>
        <taxon>Actinomycetes</taxon>
        <taxon>Kitasatosporales</taxon>
        <taxon>Streptomycetaceae</taxon>
        <taxon>Streptomyces</taxon>
    </lineage>
</organism>
<feature type="transmembrane region" description="Helical" evidence="6">
    <location>
        <begin position="341"/>
        <end position="358"/>
    </location>
</feature>
<gene>
    <name evidence="8" type="ORF">JK363_17755</name>
</gene>
<feature type="transmembrane region" description="Helical" evidence="6">
    <location>
        <begin position="156"/>
        <end position="175"/>
    </location>
</feature>
<dbReference type="SUPFAM" id="SSF103473">
    <property type="entry name" value="MFS general substrate transporter"/>
    <property type="match status" value="1"/>
</dbReference>
<sequence>MGLHTAGTAVPGTSPATPAAVSRRYAWLVFGLSFGLLLSDYMSRQVLNAVFPLLKAEWLLSDTQLGSLSGIVALMVGVLTVPLSLLADRWGRVRSLVIAAMVWSLATLGCAMAASYGQMFLGRFMVGVGEAAYGSVGIAVVLSVFPISLRATLSGAFIAGGAFGSVLGVSIGGAVAQHLGWRWAFGVMGIFGMALAVIYGIVVTEKRLGTVSGGGRGASGVRPDGCPSDERAAIRTLLPRLFSSVSVVCAYIGSGLQMFIAMALLGWMPSFLNRYYDMPPGKAGLVAGVFALITGIGMIGGGMVADRLSRRDGARKWTVAITCSLGSLALLTAGFQLPSGPLPLVLIGAGTLLSNATAGPATAMVANLTPAAIAATAMATLTLANSLLGLAPGPAVTGVLADRIGLLGALQMVPLVAIAAGAAFAIGKLNYEKDLRRLGLLPDVAPTTPELPS</sequence>
<dbReference type="InterPro" id="IPR011701">
    <property type="entry name" value="MFS"/>
</dbReference>
<feature type="transmembrane region" description="Helical" evidence="6">
    <location>
        <begin position="285"/>
        <end position="305"/>
    </location>
</feature>
<dbReference type="Gene3D" id="1.20.1250.20">
    <property type="entry name" value="MFS general substrate transporter like domains"/>
    <property type="match status" value="1"/>
</dbReference>
<dbReference type="PANTHER" id="PTHR23505:SF79">
    <property type="entry name" value="PROTEIN SPINSTER"/>
    <property type="match status" value="1"/>
</dbReference>
<feature type="transmembrane region" description="Helical" evidence="6">
    <location>
        <begin position="181"/>
        <end position="202"/>
    </location>
</feature>
<evidence type="ECO:0000313" key="9">
    <source>
        <dbReference type="Proteomes" id="UP000634229"/>
    </source>
</evidence>
<feature type="transmembrane region" description="Helical" evidence="6">
    <location>
        <begin position="317"/>
        <end position="335"/>
    </location>
</feature>
<evidence type="ECO:0000259" key="7">
    <source>
        <dbReference type="PROSITE" id="PS50850"/>
    </source>
</evidence>
<reference evidence="8 9" key="1">
    <citation type="submission" date="2021-01" db="EMBL/GenBank/DDBJ databases">
        <title>WGS of actinomycetes isolated from Thailand.</title>
        <authorList>
            <person name="Thawai C."/>
        </authorList>
    </citation>
    <scope>NUCLEOTIDE SEQUENCE [LARGE SCALE GENOMIC DNA]</scope>
    <source>
        <strain evidence="8 9">CA1R205</strain>
    </source>
</reference>
<keyword evidence="5 6" id="KW-0472">Membrane</keyword>
<feature type="transmembrane region" description="Helical" evidence="6">
    <location>
        <begin position="365"/>
        <end position="384"/>
    </location>
</feature>
<evidence type="ECO:0000256" key="2">
    <source>
        <dbReference type="ARBA" id="ARBA00022448"/>
    </source>
</evidence>
<evidence type="ECO:0000256" key="6">
    <source>
        <dbReference type="SAM" id="Phobius"/>
    </source>
</evidence>
<protein>
    <submittedName>
        <fullName evidence="8">MFS transporter</fullName>
    </submittedName>
</protein>
<feature type="domain" description="Major facilitator superfamily (MFS) profile" evidence="7">
    <location>
        <begin position="19"/>
        <end position="434"/>
    </location>
</feature>
<evidence type="ECO:0000313" key="8">
    <source>
        <dbReference type="EMBL" id="MBL1098473.1"/>
    </source>
</evidence>
<feature type="transmembrane region" description="Helical" evidence="6">
    <location>
        <begin position="404"/>
        <end position="427"/>
    </location>
</feature>